<evidence type="ECO:0000313" key="2">
    <source>
        <dbReference type="Proteomes" id="UP000076858"/>
    </source>
</evidence>
<evidence type="ECO:0000313" key="1">
    <source>
        <dbReference type="EMBL" id="KZS07240.1"/>
    </source>
</evidence>
<feature type="non-terminal residue" evidence="1">
    <location>
        <position position="1"/>
    </location>
</feature>
<dbReference type="OrthoDB" id="6369198at2759"/>
<dbReference type="Proteomes" id="UP000076858">
    <property type="component" value="Unassembled WGS sequence"/>
</dbReference>
<gene>
    <name evidence="1" type="ORF">APZ42_029098</name>
</gene>
<protein>
    <submittedName>
        <fullName evidence="1">Uncharacterized protein</fullName>
    </submittedName>
</protein>
<organism evidence="1 2">
    <name type="scientific">Daphnia magna</name>
    <dbReference type="NCBI Taxonomy" id="35525"/>
    <lineage>
        <taxon>Eukaryota</taxon>
        <taxon>Metazoa</taxon>
        <taxon>Ecdysozoa</taxon>
        <taxon>Arthropoda</taxon>
        <taxon>Crustacea</taxon>
        <taxon>Branchiopoda</taxon>
        <taxon>Diplostraca</taxon>
        <taxon>Cladocera</taxon>
        <taxon>Anomopoda</taxon>
        <taxon>Daphniidae</taxon>
        <taxon>Daphnia</taxon>
    </lineage>
</organism>
<dbReference type="AlphaFoldDB" id="A0A164PXJ4"/>
<keyword evidence="2" id="KW-1185">Reference proteome</keyword>
<reference evidence="1 2" key="1">
    <citation type="submission" date="2016-03" db="EMBL/GenBank/DDBJ databases">
        <title>EvidentialGene: Evidence-directed Construction of Genes on Genomes.</title>
        <authorList>
            <person name="Gilbert D.G."/>
            <person name="Choi J.-H."/>
            <person name="Mockaitis K."/>
            <person name="Colbourne J."/>
            <person name="Pfrender M."/>
        </authorList>
    </citation>
    <scope>NUCLEOTIDE SEQUENCE [LARGE SCALE GENOMIC DNA]</scope>
    <source>
        <strain evidence="1 2">Xinb3</strain>
        <tissue evidence="1">Complete organism</tissue>
    </source>
</reference>
<sequence length="130" mass="14475">SKQIESAVRELTKAISNVHVSAGFADLIDGNEAHLVNRWINLENDPEIVANDDLLLVTEVDEFLNASVGDTFMSISQCDSQPISQEDMYDPETELRNNLLKYAVEAITMPINDPVLLELAQKVRAHILNV</sequence>
<proteinExistence type="predicted"/>
<comment type="caution">
    <text evidence="1">The sequence shown here is derived from an EMBL/GenBank/DDBJ whole genome shotgun (WGS) entry which is preliminary data.</text>
</comment>
<dbReference type="EMBL" id="LRGB01002530">
    <property type="protein sequence ID" value="KZS07240.1"/>
    <property type="molecule type" value="Genomic_DNA"/>
</dbReference>
<name>A0A164PXJ4_9CRUS</name>
<accession>A0A164PXJ4</accession>